<dbReference type="InterPro" id="IPR025718">
    <property type="entry name" value="SAP30_Sin3-bd"/>
</dbReference>
<dbReference type="EMBL" id="CABFWN010000001">
    <property type="protein sequence ID" value="VUG16682.1"/>
    <property type="molecule type" value="Genomic_DNA"/>
</dbReference>
<evidence type="ECO:0000313" key="4">
    <source>
        <dbReference type="EMBL" id="VUG16682.1"/>
    </source>
</evidence>
<reference evidence="3" key="4">
    <citation type="journal article" name="BMC Genomics">
        <title>New genome assemblies reveal patterns of domestication and adaptation across Brettanomyces (Dekkera) species.</title>
        <authorList>
            <person name="Roach M.J."/>
            <person name="Borneman A.R."/>
        </authorList>
    </citation>
    <scope>NUCLEOTIDE SEQUENCE</scope>
    <source>
        <strain evidence="3">UCD 2041</strain>
    </source>
</reference>
<dbReference type="OrthoDB" id="510958at2759"/>
<dbReference type="RefSeq" id="XP_041139248.1">
    <property type="nucleotide sequence ID" value="XM_041281457.1"/>
</dbReference>
<dbReference type="Proteomes" id="UP000568158">
    <property type="component" value="Unassembled WGS sequence"/>
</dbReference>
<name>A0A3F2XYD3_DEKBR</name>
<dbReference type="GeneID" id="64574864"/>
<evidence type="ECO:0000259" key="1">
    <source>
        <dbReference type="Pfam" id="PF13867"/>
    </source>
</evidence>
<dbReference type="Proteomes" id="UP000663131">
    <property type="component" value="Chromosome 9"/>
</dbReference>
<dbReference type="AlphaFoldDB" id="A0A3F2XYD3"/>
<feature type="domain" description="Histone deacetylase complex subunit SAP30 Sin3 binding" evidence="1">
    <location>
        <begin position="103"/>
        <end position="135"/>
    </location>
</feature>
<reference evidence="4 5" key="1">
    <citation type="submission" date="2019-07" db="EMBL/GenBank/DDBJ databases">
        <authorList>
            <person name="Friedrich A."/>
            <person name="Schacherer J."/>
        </authorList>
    </citation>
    <scope>NUCLEOTIDE SEQUENCE [LARGE SCALE GENOMIC DNA]</scope>
</reference>
<proteinExistence type="predicted"/>
<dbReference type="Pfam" id="PF13867">
    <property type="entry name" value="SAP30_Sin3_bdg"/>
    <property type="match status" value="1"/>
</dbReference>
<dbReference type="InterPro" id="IPR038291">
    <property type="entry name" value="SAP30_C_sf"/>
</dbReference>
<sequence>MSTRSQNRHRNQLLLPLQKKYVTKYVHSNGPQDMPVQDPMDFNNWTEDQLRKYRERYLNPNHIISPDIKTFQGYMLEENKLGESTESYIKNEENRNQNVYDYRTREDLRSNVENHFKNGLNVKENDVIAGFLYKVQNEDKNFRLYFDRNN</sequence>
<accession>A0A3F2XYD3</accession>
<dbReference type="Proteomes" id="UP000478008">
    <property type="component" value="Unassembled WGS sequence"/>
</dbReference>
<dbReference type="STRING" id="5007.A0A3F2XYD3"/>
<dbReference type="Gene3D" id="6.10.160.20">
    <property type="match status" value="1"/>
</dbReference>
<dbReference type="EMBL" id="JABCYN010000026">
    <property type="protein sequence ID" value="KAF6010566.1"/>
    <property type="molecule type" value="Genomic_DNA"/>
</dbReference>
<organism evidence="4 5">
    <name type="scientific">Dekkera bruxellensis</name>
    <name type="common">Brettanomyces custersii</name>
    <dbReference type="NCBI Taxonomy" id="5007"/>
    <lineage>
        <taxon>Eukaryota</taxon>
        <taxon>Fungi</taxon>
        <taxon>Dikarya</taxon>
        <taxon>Ascomycota</taxon>
        <taxon>Saccharomycotina</taxon>
        <taxon>Pichiomycetes</taxon>
        <taxon>Pichiales</taxon>
        <taxon>Pichiaceae</taxon>
        <taxon>Brettanomyces</taxon>
    </lineage>
</organism>
<evidence type="ECO:0000313" key="3">
    <source>
        <dbReference type="EMBL" id="QOU22755.1"/>
    </source>
</evidence>
<evidence type="ECO:0000313" key="5">
    <source>
        <dbReference type="Proteomes" id="UP000478008"/>
    </source>
</evidence>
<reference evidence="3" key="3">
    <citation type="submission" date="2020-10" db="EMBL/GenBank/DDBJ databases">
        <authorList>
            <person name="Palmer J.M."/>
        </authorList>
    </citation>
    <scope>NUCLEOTIDE SEQUENCE</scope>
    <source>
        <strain evidence="3">UCD 2041</strain>
    </source>
</reference>
<reference evidence="2 6" key="2">
    <citation type="journal article" date="2020" name="Appl. Microbiol. Biotechnol.">
        <title>Targeted gene deletion in Brettanomyces bruxellensis with an expression-free CRISPR-Cas9 system.</title>
        <authorList>
            <person name="Varela C."/>
            <person name="Bartel C."/>
            <person name="Onetto C."/>
            <person name="Borneman A."/>
        </authorList>
    </citation>
    <scope>NUCLEOTIDE SEQUENCE [LARGE SCALE GENOMIC DNA]</scope>
    <source>
        <strain evidence="2 6">AWRI1613</strain>
    </source>
</reference>
<gene>
    <name evidence="3" type="ORF">BRETT_002940</name>
    <name evidence="4" type="ORF">DEBR0S1_23002G</name>
    <name evidence="2" type="ORF">HII12_002807</name>
</gene>
<keyword evidence="5" id="KW-1185">Reference proteome</keyword>
<dbReference type="KEGG" id="bbrx:BRETT_002940"/>
<protein>
    <submittedName>
        <fullName evidence="4">DEBR0S1_23002g1_1</fullName>
    </submittedName>
</protein>
<dbReference type="EMBL" id="CP063137">
    <property type="protein sequence ID" value="QOU22755.1"/>
    <property type="molecule type" value="Genomic_DNA"/>
</dbReference>
<evidence type="ECO:0000313" key="2">
    <source>
        <dbReference type="EMBL" id="KAF6010566.1"/>
    </source>
</evidence>
<evidence type="ECO:0000313" key="6">
    <source>
        <dbReference type="Proteomes" id="UP000568158"/>
    </source>
</evidence>